<feature type="transmembrane region" description="Helical" evidence="1">
    <location>
        <begin position="266"/>
        <end position="288"/>
    </location>
</feature>
<reference evidence="2 3" key="1">
    <citation type="submission" date="2019-07" db="EMBL/GenBank/DDBJ databases">
        <title>Genomic Encyclopedia of Type Strains, Phase III (KMG-III): the genomes of soil and plant-associated and newly described type strains.</title>
        <authorList>
            <person name="Whitman W."/>
        </authorList>
    </citation>
    <scope>NUCLEOTIDE SEQUENCE [LARGE SCALE GENOMIC DNA]</scope>
    <source>
        <strain evidence="2 3">BL24</strain>
    </source>
</reference>
<dbReference type="AlphaFoldDB" id="A0A5S5CD86"/>
<dbReference type="OrthoDB" id="1675670at2"/>
<organism evidence="2 3">
    <name type="scientific">Paenibacillus methanolicus</name>
    <dbReference type="NCBI Taxonomy" id="582686"/>
    <lineage>
        <taxon>Bacteria</taxon>
        <taxon>Bacillati</taxon>
        <taxon>Bacillota</taxon>
        <taxon>Bacilli</taxon>
        <taxon>Bacillales</taxon>
        <taxon>Paenibacillaceae</taxon>
        <taxon>Paenibacillus</taxon>
    </lineage>
</organism>
<evidence type="ECO:0000313" key="2">
    <source>
        <dbReference type="EMBL" id="TYP76472.1"/>
    </source>
</evidence>
<comment type="caution">
    <text evidence="2">The sequence shown here is derived from an EMBL/GenBank/DDBJ whole genome shotgun (WGS) entry which is preliminary data.</text>
</comment>
<dbReference type="InterPro" id="IPR012347">
    <property type="entry name" value="Ferritin-like"/>
</dbReference>
<proteinExistence type="predicted"/>
<name>A0A5S5CD86_9BACL</name>
<keyword evidence="1" id="KW-1133">Transmembrane helix</keyword>
<keyword evidence="1" id="KW-0812">Transmembrane</keyword>
<dbReference type="Pfam" id="PF11553">
    <property type="entry name" value="DUF3231"/>
    <property type="match status" value="2"/>
</dbReference>
<feature type="transmembrane region" description="Helical" evidence="1">
    <location>
        <begin position="99"/>
        <end position="119"/>
    </location>
</feature>
<dbReference type="InterPro" id="IPR021617">
    <property type="entry name" value="DUF3231"/>
</dbReference>
<evidence type="ECO:0000313" key="3">
    <source>
        <dbReference type="Proteomes" id="UP000323257"/>
    </source>
</evidence>
<dbReference type="EMBL" id="VNHS01000003">
    <property type="protein sequence ID" value="TYP76472.1"/>
    <property type="molecule type" value="Genomic_DNA"/>
</dbReference>
<evidence type="ECO:0000256" key="1">
    <source>
        <dbReference type="SAM" id="Phobius"/>
    </source>
</evidence>
<sequence length="337" mass="37916">MAWKHDVRLTASELANLWTQYLNDSLAICFTSHALAHAEDKAVRDILKRALALSERHVAKIEDFLRKEHFPLPKGFTQADDLLNIHAPRLFSDSLLLNYFYVMCILGLGGYAGALASSVREDQRKYFMECNTETMKLFDQIVDVMLEKGIFFRTPNLNTPDGIDFVERQSFLTGWIGKQRPINAIEMSGLYYNMAKLAVKIVLEIGFGQVVESAEIRKYLQRGADICNHQFDAMSDTLSENDLPSPRKWQSEITNSTVAPFSDKLMLFHVVALVSASAAFYGAGLSVIQRRDLGIKYSRLVAEIGLYAEDGVNLLIANGWLEQPPTADDRKALANQK</sequence>
<dbReference type="Proteomes" id="UP000323257">
    <property type="component" value="Unassembled WGS sequence"/>
</dbReference>
<keyword evidence="1" id="KW-0472">Membrane</keyword>
<gene>
    <name evidence="2" type="ORF">BCM02_103134</name>
</gene>
<accession>A0A5S5CD86</accession>
<dbReference type="Gene3D" id="1.20.1260.10">
    <property type="match status" value="2"/>
</dbReference>
<dbReference type="RefSeq" id="WP_148928893.1">
    <property type="nucleotide sequence ID" value="NZ_VNHS01000003.1"/>
</dbReference>
<keyword evidence="3" id="KW-1185">Reference proteome</keyword>
<protein>
    <submittedName>
        <fullName evidence="2">Uncharacterized protein DUF3231</fullName>
    </submittedName>
</protein>